<sequence>MRYGNSGRKGFGYLQSIKYPPKQKAGAPAFAEAPALKYGLKYKQAGESGDSNIPYITGWIPAPGVHLTRIWRFAFIL</sequence>
<organism evidence="1 2">
    <name type="scientific">Pontibacter aydingkolensis</name>
    <dbReference type="NCBI Taxonomy" id="1911536"/>
    <lineage>
        <taxon>Bacteria</taxon>
        <taxon>Pseudomonadati</taxon>
        <taxon>Bacteroidota</taxon>
        <taxon>Cytophagia</taxon>
        <taxon>Cytophagales</taxon>
        <taxon>Hymenobacteraceae</taxon>
        <taxon>Pontibacter</taxon>
    </lineage>
</organism>
<comment type="caution">
    <text evidence="1">The sequence shown here is derived from an EMBL/GenBank/DDBJ whole genome shotgun (WGS) entry which is preliminary data.</text>
</comment>
<dbReference type="RefSeq" id="WP_219875369.1">
    <property type="nucleotide sequence ID" value="NZ_JAHYXK010000001.1"/>
</dbReference>
<name>A0ABS7CNR9_9BACT</name>
<accession>A0ABS7CNR9</accession>
<protein>
    <submittedName>
        <fullName evidence="1">Uncharacterized protein</fullName>
    </submittedName>
</protein>
<keyword evidence="2" id="KW-1185">Reference proteome</keyword>
<evidence type="ECO:0000313" key="1">
    <source>
        <dbReference type="EMBL" id="MBW7465497.1"/>
    </source>
</evidence>
<proteinExistence type="predicted"/>
<dbReference type="Proteomes" id="UP000813018">
    <property type="component" value="Unassembled WGS sequence"/>
</dbReference>
<reference evidence="1 2" key="1">
    <citation type="journal article" date="2016" name="Int. J. Syst. Evol. Microbiol.">
        <title>Pontibacter aydingkolensis sp. nov., isolated from soil of a salt lake.</title>
        <authorList>
            <person name="Osman G."/>
            <person name="Zhang T."/>
            <person name="Lou K."/>
            <person name="Gao Y."/>
            <person name="Chang W."/>
            <person name="Lin Q."/>
            <person name="Yang H.M."/>
            <person name="Huo X.D."/>
            <person name="Wang N."/>
        </authorList>
    </citation>
    <scope>NUCLEOTIDE SEQUENCE [LARGE SCALE GENOMIC DNA]</scope>
    <source>
        <strain evidence="1 2">KACC 19255</strain>
    </source>
</reference>
<evidence type="ECO:0000313" key="2">
    <source>
        <dbReference type="Proteomes" id="UP000813018"/>
    </source>
</evidence>
<gene>
    <name evidence="1" type="ORF">K0O23_00325</name>
</gene>
<dbReference type="EMBL" id="JAHYXK010000001">
    <property type="protein sequence ID" value="MBW7465497.1"/>
    <property type="molecule type" value="Genomic_DNA"/>
</dbReference>